<dbReference type="Pfam" id="PF12833">
    <property type="entry name" value="HTH_18"/>
    <property type="match status" value="1"/>
</dbReference>
<dbReference type="SMART" id="SM00342">
    <property type="entry name" value="HTH_ARAC"/>
    <property type="match status" value="1"/>
</dbReference>
<dbReference type="PANTHER" id="PTHR43280:SF2">
    <property type="entry name" value="HTH-TYPE TRANSCRIPTIONAL REGULATOR EXSA"/>
    <property type="match status" value="1"/>
</dbReference>
<reference evidence="5" key="1">
    <citation type="submission" date="2022-05" db="EMBL/GenBank/DDBJ databases">
        <title>Novel bacterial taxa in a minimal lignocellulolytic consortium and its capacity to transform plastics disclosed by genome-resolved metagenomics.</title>
        <authorList>
            <person name="Rodriguez C.A.D."/>
            <person name="Diaz-Garcia L."/>
            <person name="Herrera K."/>
            <person name="Tarazona N.A."/>
            <person name="Sproer C."/>
            <person name="Overmann J."/>
            <person name="Jimenez D.J."/>
        </authorList>
    </citation>
    <scope>NUCLEOTIDE SEQUENCE</scope>
    <source>
        <strain evidence="5">MAG5</strain>
    </source>
</reference>
<accession>A0A9J6ZC07</accession>
<dbReference type="Proteomes" id="UP001056756">
    <property type="component" value="Chromosome"/>
</dbReference>
<proteinExistence type="predicted"/>
<dbReference type="InterPro" id="IPR020449">
    <property type="entry name" value="Tscrpt_reg_AraC-type_HTH"/>
</dbReference>
<evidence type="ECO:0000259" key="4">
    <source>
        <dbReference type="PROSITE" id="PS01124"/>
    </source>
</evidence>
<organism evidence="5 6">
    <name type="scientific">Candidatus Pristimantibacillus lignocellulolyticus</name>
    <dbReference type="NCBI Taxonomy" id="2994561"/>
    <lineage>
        <taxon>Bacteria</taxon>
        <taxon>Bacillati</taxon>
        <taxon>Bacillota</taxon>
        <taxon>Bacilli</taxon>
        <taxon>Bacillales</taxon>
        <taxon>Paenibacillaceae</taxon>
        <taxon>Candidatus Pristimantibacillus</taxon>
    </lineage>
</organism>
<dbReference type="KEGG" id="plig:NAG76_17245"/>
<name>A0A9J6ZC07_9BACL</name>
<dbReference type="PANTHER" id="PTHR43280">
    <property type="entry name" value="ARAC-FAMILY TRANSCRIPTIONAL REGULATOR"/>
    <property type="match status" value="1"/>
</dbReference>
<evidence type="ECO:0000313" key="5">
    <source>
        <dbReference type="EMBL" id="URN93564.1"/>
    </source>
</evidence>
<dbReference type="InterPro" id="IPR018062">
    <property type="entry name" value="HTH_AraC-typ_CS"/>
</dbReference>
<evidence type="ECO:0000256" key="1">
    <source>
        <dbReference type="ARBA" id="ARBA00023015"/>
    </source>
</evidence>
<feature type="domain" description="HTH araC/xylS-type" evidence="4">
    <location>
        <begin position="311"/>
        <end position="408"/>
    </location>
</feature>
<sequence>MNYDQEQQLTQILKFTYTFSGMETIYMNTVHNMLFAYGPMHVPEPLQHLFEAVRSNILLQLDQTKHQIQVHTTTQQLLYITVSIHLNDHEEGTMIVGPFLQTDPSMIQVQDILFQHQWPLSLLPLVQQYYLSLPLISMEKLNHIIEFILYMFQHSTLFSNTHITIDNKNYKQFNHSLSPPIENIEKKHMVEERYRNENKLISAVQQGNLTLVEQLLINGKHPKYPLPDRFPNDPLRSRKNLSFVRNTLLRKATENGGVHPIYIDSISEKFAIQIEKTTTIKQLELLQNEMCIEYCKLVKQLSLITYSTYIRKALEFIRWNLAEELTLDNVAQEIGINKYELSRSFKKETGLTFPDYIHHIRLKEALILMNNENLNITDISHLVGYNDVNYFIKVFKKHHGVTPHQYRQ</sequence>
<protein>
    <submittedName>
        <fullName evidence="5">Helix-turn-helix domain-containing protein</fullName>
    </submittedName>
</protein>
<dbReference type="InterPro" id="IPR018060">
    <property type="entry name" value="HTH_AraC"/>
</dbReference>
<dbReference type="GO" id="GO:0043565">
    <property type="term" value="F:sequence-specific DNA binding"/>
    <property type="evidence" value="ECO:0007669"/>
    <property type="project" value="InterPro"/>
</dbReference>
<dbReference type="PROSITE" id="PS00041">
    <property type="entry name" value="HTH_ARAC_FAMILY_1"/>
    <property type="match status" value="1"/>
</dbReference>
<keyword evidence="2" id="KW-0238">DNA-binding</keyword>
<dbReference type="InterPro" id="IPR009057">
    <property type="entry name" value="Homeodomain-like_sf"/>
</dbReference>
<dbReference type="Gene3D" id="1.10.10.60">
    <property type="entry name" value="Homeodomain-like"/>
    <property type="match status" value="2"/>
</dbReference>
<gene>
    <name evidence="5" type="ORF">NAG76_17245</name>
</gene>
<dbReference type="SUPFAM" id="SSF46689">
    <property type="entry name" value="Homeodomain-like"/>
    <property type="match status" value="2"/>
</dbReference>
<dbReference type="EMBL" id="CP097899">
    <property type="protein sequence ID" value="URN93564.1"/>
    <property type="molecule type" value="Genomic_DNA"/>
</dbReference>
<keyword evidence="3" id="KW-0804">Transcription</keyword>
<dbReference type="PRINTS" id="PR00032">
    <property type="entry name" value="HTHARAC"/>
</dbReference>
<dbReference type="AlphaFoldDB" id="A0A9J6ZC07"/>
<evidence type="ECO:0000256" key="3">
    <source>
        <dbReference type="ARBA" id="ARBA00023163"/>
    </source>
</evidence>
<keyword evidence="1" id="KW-0805">Transcription regulation</keyword>
<evidence type="ECO:0000313" key="6">
    <source>
        <dbReference type="Proteomes" id="UP001056756"/>
    </source>
</evidence>
<dbReference type="PROSITE" id="PS01124">
    <property type="entry name" value="HTH_ARAC_FAMILY_2"/>
    <property type="match status" value="1"/>
</dbReference>
<dbReference type="GO" id="GO:0003700">
    <property type="term" value="F:DNA-binding transcription factor activity"/>
    <property type="evidence" value="ECO:0007669"/>
    <property type="project" value="InterPro"/>
</dbReference>
<evidence type="ECO:0000256" key="2">
    <source>
        <dbReference type="ARBA" id="ARBA00023125"/>
    </source>
</evidence>